<dbReference type="EMBL" id="CVQI01035668">
    <property type="protein sequence ID" value="CRK46428.1"/>
    <property type="molecule type" value="Genomic_DNA"/>
</dbReference>
<evidence type="ECO:0000313" key="2">
    <source>
        <dbReference type="EMBL" id="CRK34254.1"/>
    </source>
</evidence>
<dbReference type="EMBL" id="CVQH01022942">
    <property type="protein sequence ID" value="CRK34254.1"/>
    <property type="molecule type" value="Genomic_DNA"/>
</dbReference>
<gene>
    <name evidence="2" type="ORF">BN1708_019463</name>
    <name evidence="3" type="ORF">BN1723_020009</name>
</gene>
<evidence type="ECO:0000256" key="1">
    <source>
        <dbReference type="SAM" id="MobiDB-lite"/>
    </source>
</evidence>
<organism evidence="2 4">
    <name type="scientific">Verticillium longisporum</name>
    <name type="common">Verticillium dahliae var. longisporum</name>
    <dbReference type="NCBI Taxonomy" id="100787"/>
    <lineage>
        <taxon>Eukaryota</taxon>
        <taxon>Fungi</taxon>
        <taxon>Dikarya</taxon>
        <taxon>Ascomycota</taxon>
        <taxon>Pezizomycotina</taxon>
        <taxon>Sordariomycetes</taxon>
        <taxon>Hypocreomycetidae</taxon>
        <taxon>Glomerellales</taxon>
        <taxon>Plectosphaerellaceae</taxon>
        <taxon>Verticillium</taxon>
    </lineage>
</organism>
<feature type="non-terminal residue" evidence="2">
    <location>
        <position position="1"/>
    </location>
</feature>
<sequence>RCCCHWRGGPNQQHGALARHEKGQPAHPGNHRIAHDPDRVASSCSALPPGRGY</sequence>
<dbReference type="Proteomes" id="UP000045706">
    <property type="component" value="Unassembled WGS sequence"/>
</dbReference>
<dbReference type="Proteomes" id="UP000044602">
    <property type="component" value="Unassembled WGS sequence"/>
</dbReference>
<feature type="region of interest" description="Disordered" evidence="1">
    <location>
        <begin position="1"/>
        <end position="53"/>
    </location>
</feature>
<proteinExistence type="predicted"/>
<evidence type="ECO:0000313" key="4">
    <source>
        <dbReference type="Proteomes" id="UP000044602"/>
    </source>
</evidence>
<protein>
    <submittedName>
        <fullName evidence="2">Uncharacterized protein</fullName>
    </submittedName>
</protein>
<accession>A0A0G4MJ49</accession>
<name>A0A0G4MJ49_VERLO</name>
<evidence type="ECO:0000313" key="3">
    <source>
        <dbReference type="EMBL" id="CRK46428.1"/>
    </source>
</evidence>
<evidence type="ECO:0000313" key="5">
    <source>
        <dbReference type="Proteomes" id="UP000045706"/>
    </source>
</evidence>
<reference evidence="4 5" key="1">
    <citation type="submission" date="2015-05" db="EMBL/GenBank/DDBJ databases">
        <authorList>
            <person name="Fogelqvist Johan"/>
        </authorList>
    </citation>
    <scope>NUCLEOTIDE SEQUENCE [LARGE SCALE GENOMIC DNA]</scope>
    <source>
        <strain evidence="2">VL1</strain>
        <strain evidence="3">VL2</strain>
    </source>
</reference>
<keyword evidence="4" id="KW-1185">Reference proteome</keyword>
<dbReference type="AlphaFoldDB" id="A0A0G4MJ49"/>